<dbReference type="InterPro" id="IPR036365">
    <property type="entry name" value="PGBD-like_sf"/>
</dbReference>
<comment type="caution">
    <text evidence="3">The sequence shown here is derived from an EMBL/GenBank/DDBJ whole genome shotgun (WGS) entry which is preliminary data.</text>
</comment>
<protein>
    <recommendedName>
        <fullName evidence="2">Peptidoglycan binding-like domain-containing protein</fullName>
    </recommendedName>
</protein>
<evidence type="ECO:0000256" key="1">
    <source>
        <dbReference type="SAM" id="MobiDB-lite"/>
    </source>
</evidence>
<dbReference type="InterPro" id="IPR002477">
    <property type="entry name" value="Peptidoglycan-bd-like"/>
</dbReference>
<reference evidence="3" key="1">
    <citation type="submission" date="2020-09" db="EMBL/GenBank/DDBJ databases">
        <title>Whole genome shotgun sequence of Streptomyces xanthophaeus NBRC 12829.</title>
        <authorList>
            <person name="Komaki H."/>
            <person name="Tamura T."/>
        </authorList>
    </citation>
    <scope>NUCLEOTIDE SEQUENCE</scope>
    <source>
        <strain evidence="3">NBRC 12829</strain>
    </source>
</reference>
<feature type="region of interest" description="Disordered" evidence="1">
    <location>
        <begin position="1"/>
        <end position="22"/>
    </location>
</feature>
<name>A0A919GX15_9ACTN</name>
<dbReference type="EMBL" id="BNEE01000006">
    <property type="protein sequence ID" value="GHI85514.1"/>
    <property type="molecule type" value="Genomic_DNA"/>
</dbReference>
<dbReference type="SUPFAM" id="SSF47090">
    <property type="entry name" value="PGBD-like"/>
    <property type="match status" value="1"/>
</dbReference>
<dbReference type="AlphaFoldDB" id="A0A919GX15"/>
<dbReference type="Pfam" id="PF01471">
    <property type="entry name" value="PG_binding_1"/>
    <property type="match status" value="1"/>
</dbReference>
<dbReference type="InterPro" id="IPR036366">
    <property type="entry name" value="PGBDSf"/>
</dbReference>
<organism evidence="3 4">
    <name type="scientific">Streptomyces xanthophaeus</name>
    <dbReference type="NCBI Taxonomy" id="67385"/>
    <lineage>
        <taxon>Bacteria</taxon>
        <taxon>Bacillati</taxon>
        <taxon>Actinomycetota</taxon>
        <taxon>Actinomycetes</taxon>
        <taxon>Kitasatosporales</taxon>
        <taxon>Streptomycetaceae</taxon>
        <taxon>Streptomyces</taxon>
    </lineage>
</organism>
<dbReference type="Gene3D" id="1.10.101.10">
    <property type="entry name" value="PGBD-like superfamily/PGBD"/>
    <property type="match status" value="1"/>
</dbReference>
<evidence type="ECO:0000313" key="3">
    <source>
        <dbReference type="EMBL" id="GHI85514.1"/>
    </source>
</evidence>
<proteinExistence type="predicted"/>
<evidence type="ECO:0000259" key="2">
    <source>
        <dbReference type="Pfam" id="PF01471"/>
    </source>
</evidence>
<sequence length="82" mass="9340">MDRLPSHEPPPSPTPILRFGDSGPEVESLQRLLVRKGLYKGKIHGRFDRGVRQALSKFQLALRIENDEWGTYGPATRRALEE</sequence>
<dbReference type="Proteomes" id="UP000600026">
    <property type="component" value="Unassembled WGS sequence"/>
</dbReference>
<gene>
    <name evidence="3" type="ORF">Sxan_28780</name>
</gene>
<accession>A0A919GX15</accession>
<keyword evidence="4" id="KW-1185">Reference proteome</keyword>
<evidence type="ECO:0000313" key="4">
    <source>
        <dbReference type="Proteomes" id="UP000600026"/>
    </source>
</evidence>
<feature type="domain" description="Peptidoglycan binding-like" evidence="2">
    <location>
        <begin position="22"/>
        <end position="80"/>
    </location>
</feature>